<proteinExistence type="predicted"/>
<dbReference type="CDD" id="cd00093">
    <property type="entry name" value="HTH_XRE"/>
    <property type="match status" value="1"/>
</dbReference>
<evidence type="ECO:0000313" key="3">
    <source>
        <dbReference type="Proteomes" id="UP001528823"/>
    </source>
</evidence>
<dbReference type="Gene3D" id="1.10.260.40">
    <property type="entry name" value="lambda repressor-like DNA-binding domains"/>
    <property type="match status" value="1"/>
</dbReference>
<accession>A0ABT5U6X6</accession>
<comment type="caution">
    <text evidence="2">The sequence shown here is derived from an EMBL/GenBank/DDBJ whole genome shotgun (WGS) entry which is preliminary data.</text>
</comment>
<gene>
    <name evidence="2" type="ORF">ORQ98_09030</name>
</gene>
<dbReference type="InterPro" id="IPR001387">
    <property type="entry name" value="Cro/C1-type_HTH"/>
</dbReference>
<name>A0ABT5U6X6_9GAMM</name>
<dbReference type="EMBL" id="JAPMOU010000009">
    <property type="protein sequence ID" value="MDE1462114.1"/>
    <property type="molecule type" value="Genomic_DNA"/>
</dbReference>
<dbReference type="PROSITE" id="PS50943">
    <property type="entry name" value="HTH_CROC1"/>
    <property type="match status" value="1"/>
</dbReference>
<dbReference type="PANTHER" id="PTHR37301:SF1">
    <property type="entry name" value="DNA-BINDING PROTEIN"/>
    <property type="match status" value="1"/>
</dbReference>
<dbReference type="SMART" id="SM00530">
    <property type="entry name" value="HTH_XRE"/>
    <property type="match status" value="1"/>
</dbReference>
<evidence type="ECO:0000259" key="1">
    <source>
        <dbReference type="PROSITE" id="PS50943"/>
    </source>
</evidence>
<feature type="domain" description="HTH cro/C1-type" evidence="1">
    <location>
        <begin position="7"/>
        <end position="62"/>
    </location>
</feature>
<sequence length="73" mass="8084">MPIECNINILLAKKKLKSKDVANRIGITPQNFSVLVNNRAKGIKFSTLEALCEILECSPGDILHYVPSTVDEK</sequence>
<keyword evidence="3" id="KW-1185">Reference proteome</keyword>
<dbReference type="InterPro" id="IPR010982">
    <property type="entry name" value="Lambda_DNA-bd_dom_sf"/>
</dbReference>
<dbReference type="Proteomes" id="UP001528823">
    <property type="component" value="Unassembled WGS sequence"/>
</dbReference>
<dbReference type="RefSeq" id="WP_274688473.1">
    <property type="nucleotide sequence ID" value="NZ_JAPMOU010000009.1"/>
</dbReference>
<dbReference type="Pfam" id="PF13443">
    <property type="entry name" value="HTH_26"/>
    <property type="match status" value="1"/>
</dbReference>
<dbReference type="SUPFAM" id="SSF47413">
    <property type="entry name" value="lambda repressor-like DNA-binding domains"/>
    <property type="match status" value="1"/>
</dbReference>
<organism evidence="2 3">
    <name type="scientific">Spartinivicinus poritis</name>
    <dbReference type="NCBI Taxonomy" id="2994640"/>
    <lineage>
        <taxon>Bacteria</taxon>
        <taxon>Pseudomonadati</taxon>
        <taxon>Pseudomonadota</taxon>
        <taxon>Gammaproteobacteria</taxon>
        <taxon>Oceanospirillales</taxon>
        <taxon>Zooshikellaceae</taxon>
        <taxon>Spartinivicinus</taxon>
    </lineage>
</organism>
<dbReference type="PANTHER" id="PTHR37301">
    <property type="entry name" value="DNA-BINDING PROTEIN-RELATED"/>
    <property type="match status" value="1"/>
</dbReference>
<reference evidence="2 3" key="1">
    <citation type="submission" date="2022-11" db="EMBL/GenBank/DDBJ databases">
        <title>Spartinivicinus poritis sp. nov., isolated from scleractinian coral Porites lutea.</title>
        <authorList>
            <person name="Zhang G."/>
            <person name="Cai L."/>
            <person name="Wei Q."/>
        </authorList>
    </citation>
    <scope>NUCLEOTIDE SEQUENCE [LARGE SCALE GENOMIC DNA]</scope>
    <source>
        <strain evidence="2 3">A2-2</strain>
    </source>
</reference>
<evidence type="ECO:0000313" key="2">
    <source>
        <dbReference type="EMBL" id="MDE1462114.1"/>
    </source>
</evidence>
<protein>
    <submittedName>
        <fullName evidence="2">Helix-turn-helix domain-containing protein</fullName>
    </submittedName>
</protein>